<name>A0ABS3QHZ2_9BACT</name>
<evidence type="ECO:0000256" key="1">
    <source>
        <dbReference type="SAM" id="Phobius"/>
    </source>
</evidence>
<feature type="transmembrane region" description="Helical" evidence="1">
    <location>
        <begin position="14"/>
        <end position="34"/>
    </location>
</feature>
<accession>A0ABS3QHZ2</accession>
<sequence>MAALKVNPDNSITLPWPFVAILVTLLIACGTWASSIRSDVADLKAWRTEHTKQAADNLAEIRAAIKQTNDLVTATAAASTKQNAELQETLTTVRIQMAARGR</sequence>
<keyword evidence="1" id="KW-0812">Transmembrane</keyword>
<proteinExistence type="predicted"/>
<evidence type="ECO:0000313" key="3">
    <source>
        <dbReference type="Proteomes" id="UP000664369"/>
    </source>
</evidence>
<comment type="caution">
    <text evidence="2">The sequence shown here is derived from an EMBL/GenBank/DDBJ whole genome shotgun (WGS) entry which is preliminary data.</text>
</comment>
<dbReference type="EMBL" id="JAGETZ010000008">
    <property type="protein sequence ID" value="MBO2010842.1"/>
    <property type="molecule type" value="Genomic_DNA"/>
</dbReference>
<protein>
    <submittedName>
        <fullName evidence="2">Uncharacterized protein</fullName>
    </submittedName>
</protein>
<keyword evidence="3" id="KW-1185">Reference proteome</keyword>
<dbReference type="PROSITE" id="PS51257">
    <property type="entry name" value="PROKAR_LIPOPROTEIN"/>
    <property type="match status" value="1"/>
</dbReference>
<gene>
    <name evidence="2" type="ORF">J4E00_17410</name>
</gene>
<keyword evidence="1" id="KW-1133">Transmembrane helix</keyword>
<evidence type="ECO:0000313" key="2">
    <source>
        <dbReference type="EMBL" id="MBO2010842.1"/>
    </source>
</evidence>
<reference evidence="2 3" key="1">
    <citation type="submission" date="2021-03" db="EMBL/GenBank/DDBJ databases">
        <authorList>
            <person name="Kim M.K."/>
        </authorList>
    </citation>
    <scope>NUCLEOTIDE SEQUENCE [LARGE SCALE GENOMIC DNA]</scope>
    <source>
        <strain evidence="2 3">BT442</strain>
    </source>
</reference>
<organism evidence="2 3">
    <name type="scientific">Hymenobacter negativus</name>
    <dbReference type="NCBI Taxonomy" id="2795026"/>
    <lineage>
        <taxon>Bacteria</taxon>
        <taxon>Pseudomonadati</taxon>
        <taxon>Bacteroidota</taxon>
        <taxon>Cytophagia</taxon>
        <taxon>Cytophagales</taxon>
        <taxon>Hymenobacteraceae</taxon>
        <taxon>Hymenobacter</taxon>
    </lineage>
</organism>
<keyword evidence="1" id="KW-0472">Membrane</keyword>
<dbReference type="Proteomes" id="UP000664369">
    <property type="component" value="Unassembled WGS sequence"/>
</dbReference>
<dbReference type="RefSeq" id="WP_208176469.1">
    <property type="nucleotide sequence ID" value="NZ_JAGETZ010000008.1"/>
</dbReference>